<dbReference type="EMBL" id="KB320423">
    <property type="protein sequence ID" value="ELW72340.1"/>
    <property type="molecule type" value="Genomic_DNA"/>
</dbReference>
<dbReference type="AlphaFoldDB" id="L9LB77"/>
<keyword evidence="7" id="KW-0106">Calcium</keyword>
<dbReference type="PROSITE" id="PS00018">
    <property type="entry name" value="EF_HAND_1"/>
    <property type="match status" value="4"/>
</dbReference>
<dbReference type="PROSITE" id="PS50222">
    <property type="entry name" value="EF_HAND_2"/>
    <property type="match status" value="3"/>
</dbReference>
<evidence type="ECO:0000256" key="13">
    <source>
        <dbReference type="SAM" id="MobiDB-lite"/>
    </source>
</evidence>
<dbReference type="FunFam" id="1.10.238.10:FF:000104">
    <property type="entry name" value="calumenin isoform X1"/>
    <property type="match status" value="1"/>
</dbReference>
<dbReference type="Pfam" id="PF13499">
    <property type="entry name" value="EF-hand_7"/>
    <property type="match status" value="1"/>
</dbReference>
<dbReference type="SMART" id="SM00054">
    <property type="entry name" value="EFh"/>
    <property type="match status" value="3"/>
</dbReference>
<dbReference type="FunFam" id="1.10.238.10:FF:000090">
    <property type="entry name" value="calumenin isoform X2"/>
    <property type="match status" value="1"/>
</dbReference>
<dbReference type="GO" id="GO:0015031">
    <property type="term" value="P:protein transport"/>
    <property type="evidence" value="ECO:0007669"/>
    <property type="project" value="UniProtKB-ARBA"/>
</dbReference>
<sequence>MPAPGPRPLSSQEPWPTRAPLQSRPTVRKERVVRPDSELGERPPEDNQSFQYDHEAFLGKEDSKTFDQLTPDESKERLGKIVDRIDSDGDGFVTTEELKTWIKRVQKRYIYDSVAKVWKDYDRDRDDRISWEEYKQATYGYYLGNPAEFHDSSDHHTFKKMLPRDERRFKAADLDGDLSATREEFTAFLHPEEFEHMKEIVVLVLAGPLRGCFRRMVETAGLVGCPDIIGAPLGSQETLEDIDKDGDGFVDQDEYVADMFSHEENGPEPDWVLSEREQFSEFRDLNKDGKLDKDEIRHWILPQDYDHAQAEARHLVYESDRNKLLRPRLSRECTAGMAPPSPGSHSEAVHSQGMRLGHEREAGFPGHLGTAGLLRDFTAGPRSARALLSCQRSGRLPCTQDEKLTKEEILENWNMFVGSQATNYGEDLTKNHDEL</sequence>
<organism evidence="15 16">
    <name type="scientific">Tupaia chinensis</name>
    <name type="common">Chinese tree shrew</name>
    <name type="synonym">Tupaia belangeri chinensis</name>
    <dbReference type="NCBI Taxonomy" id="246437"/>
    <lineage>
        <taxon>Eukaryota</taxon>
        <taxon>Metazoa</taxon>
        <taxon>Chordata</taxon>
        <taxon>Craniata</taxon>
        <taxon>Vertebrata</taxon>
        <taxon>Euteleostomi</taxon>
        <taxon>Mammalia</taxon>
        <taxon>Eutheria</taxon>
        <taxon>Euarchontoglires</taxon>
        <taxon>Scandentia</taxon>
        <taxon>Tupaiidae</taxon>
        <taxon>Tupaia</taxon>
    </lineage>
</organism>
<keyword evidence="9" id="KW-0143">Chaperone</keyword>
<evidence type="ECO:0000256" key="5">
    <source>
        <dbReference type="ARBA" id="ARBA00022737"/>
    </source>
</evidence>
<evidence type="ECO:0000256" key="3">
    <source>
        <dbReference type="ARBA" id="ARBA00022723"/>
    </source>
</evidence>
<reference evidence="16" key="1">
    <citation type="submission" date="2012-07" db="EMBL/GenBank/DDBJ databases">
        <title>Genome of the Chinese tree shrew, a rising model animal genetically related to primates.</title>
        <authorList>
            <person name="Zhang G."/>
            <person name="Fan Y."/>
            <person name="Yao Y."/>
            <person name="Huang Z."/>
        </authorList>
    </citation>
    <scope>NUCLEOTIDE SEQUENCE [LARGE SCALE GENOMIC DNA]</scope>
</reference>
<dbReference type="PANTHER" id="PTHR10827">
    <property type="entry name" value="RETICULOCALBIN"/>
    <property type="match status" value="1"/>
</dbReference>
<evidence type="ECO:0000256" key="7">
    <source>
        <dbReference type="ARBA" id="ARBA00022837"/>
    </source>
</evidence>
<dbReference type="GO" id="GO:0005509">
    <property type="term" value="F:calcium ion binding"/>
    <property type="evidence" value="ECO:0007669"/>
    <property type="project" value="InterPro"/>
</dbReference>
<dbReference type="FunCoup" id="L9LB77">
    <property type="interactions" value="1575"/>
</dbReference>
<protein>
    <recommendedName>
        <fullName evidence="12">Reticulocalbin-3</fullName>
    </recommendedName>
</protein>
<keyword evidence="6" id="KW-0256">Endoplasmic reticulum</keyword>
<dbReference type="PANTHER" id="PTHR10827:SF17">
    <property type="entry name" value="RETICULOCALBIN-1"/>
    <property type="match status" value="1"/>
</dbReference>
<comment type="subcellular location">
    <subcellularLocation>
        <location evidence="1">Endoplasmic reticulum lumen</location>
    </subcellularLocation>
</comment>
<feature type="domain" description="EF-hand" evidence="14">
    <location>
        <begin position="109"/>
        <end position="144"/>
    </location>
</feature>
<name>L9LB77_TUPCH</name>
<keyword evidence="4" id="KW-0732">Signal</keyword>
<comment type="function">
    <text evidence="10">Probable molecular chaperone assisting protein biosynthesis and transport in the endoplasmic reticulum. Required for the proper biosynthesis and transport of pulmonary surfactant-associated protein A/SP-A, pulmonary surfactant-associated protein D/SP-D and the lipid transporter ABCA3. By regulating both the proper expression and the degradation through the endoplasmic reticulum-associated protein degradation pathway of these proteins plays a crucial role in pulmonary surfactant homeostasis. Has an anti-fibrotic activity by negatively regulating the secretion of type I and type III collagens. This calcium-binding protein also transiently associates with immature PCSK6 and regulates its secretion.</text>
</comment>
<dbReference type="InterPro" id="IPR018247">
    <property type="entry name" value="EF_Hand_1_Ca_BS"/>
</dbReference>
<feature type="domain" description="EF-hand" evidence="14">
    <location>
        <begin position="73"/>
        <end position="108"/>
    </location>
</feature>
<dbReference type="CDD" id="cd16229">
    <property type="entry name" value="EFh_CREC_RCN1"/>
    <property type="match status" value="1"/>
</dbReference>
<dbReference type="Gene3D" id="1.10.238.10">
    <property type="entry name" value="EF-hand"/>
    <property type="match status" value="3"/>
</dbReference>
<accession>L9LB77</accession>
<evidence type="ECO:0000313" key="16">
    <source>
        <dbReference type="Proteomes" id="UP000011518"/>
    </source>
</evidence>
<keyword evidence="5" id="KW-0677">Repeat</keyword>
<dbReference type="STRING" id="246437.L9LB77"/>
<feature type="compositionally biased region" description="Basic and acidic residues" evidence="13">
    <location>
        <begin position="52"/>
        <end position="65"/>
    </location>
</feature>
<dbReference type="GO" id="GO:0005788">
    <property type="term" value="C:endoplasmic reticulum lumen"/>
    <property type="evidence" value="ECO:0007669"/>
    <property type="project" value="UniProtKB-SubCell"/>
</dbReference>
<keyword evidence="3" id="KW-0479">Metal-binding</keyword>
<evidence type="ECO:0000259" key="14">
    <source>
        <dbReference type="PROSITE" id="PS50222"/>
    </source>
</evidence>
<evidence type="ECO:0000256" key="9">
    <source>
        <dbReference type="ARBA" id="ARBA00023186"/>
    </source>
</evidence>
<keyword evidence="16" id="KW-1185">Reference proteome</keyword>
<dbReference type="InParanoid" id="L9LB77"/>
<evidence type="ECO:0000256" key="2">
    <source>
        <dbReference type="ARBA" id="ARBA00006431"/>
    </source>
</evidence>
<keyword evidence="8" id="KW-0325">Glycoprotein</keyword>
<evidence type="ECO:0000256" key="4">
    <source>
        <dbReference type="ARBA" id="ARBA00022729"/>
    </source>
</evidence>
<feature type="domain" description="EF-hand" evidence="14">
    <location>
        <begin position="236"/>
        <end position="265"/>
    </location>
</feature>
<dbReference type="InterPro" id="IPR002048">
    <property type="entry name" value="EF_hand_dom"/>
</dbReference>
<evidence type="ECO:0000256" key="12">
    <source>
        <dbReference type="ARBA" id="ARBA00072696"/>
    </source>
</evidence>
<proteinExistence type="inferred from homology"/>
<dbReference type="Proteomes" id="UP000011518">
    <property type="component" value="Unassembled WGS sequence"/>
</dbReference>
<evidence type="ECO:0000313" key="15">
    <source>
        <dbReference type="EMBL" id="ELW72340.1"/>
    </source>
</evidence>
<dbReference type="SUPFAM" id="SSF47473">
    <property type="entry name" value="EF-hand"/>
    <property type="match status" value="2"/>
</dbReference>
<evidence type="ECO:0000256" key="11">
    <source>
        <dbReference type="ARBA" id="ARBA00063143"/>
    </source>
</evidence>
<comment type="subunit">
    <text evidence="11">Interacts with PCSK6 (immature form including the propeptide); probably involved in the maturation and the secretion of PCSK6.</text>
</comment>
<reference evidence="16" key="2">
    <citation type="journal article" date="2013" name="Nat. Commun.">
        <title>Genome of the Chinese tree shrew.</title>
        <authorList>
            <person name="Fan Y."/>
            <person name="Huang Z.Y."/>
            <person name="Cao C.C."/>
            <person name="Chen C.S."/>
            <person name="Chen Y.X."/>
            <person name="Fan D.D."/>
            <person name="He J."/>
            <person name="Hou H.L."/>
            <person name="Hu L."/>
            <person name="Hu X.T."/>
            <person name="Jiang X.T."/>
            <person name="Lai R."/>
            <person name="Lang Y.S."/>
            <person name="Liang B."/>
            <person name="Liao S.G."/>
            <person name="Mu D."/>
            <person name="Ma Y.Y."/>
            <person name="Niu Y.Y."/>
            <person name="Sun X.Q."/>
            <person name="Xia J.Q."/>
            <person name="Xiao J."/>
            <person name="Xiong Z.Q."/>
            <person name="Xu L."/>
            <person name="Yang L."/>
            <person name="Zhang Y."/>
            <person name="Zhao W."/>
            <person name="Zhao X.D."/>
            <person name="Zheng Y.T."/>
            <person name="Zhou J.M."/>
            <person name="Zhu Y.B."/>
            <person name="Zhang G.J."/>
            <person name="Wang J."/>
            <person name="Yao Y.G."/>
        </authorList>
    </citation>
    <scope>NUCLEOTIDE SEQUENCE [LARGE SCALE GENOMIC DNA]</scope>
</reference>
<dbReference type="Pfam" id="PF13202">
    <property type="entry name" value="EF-hand_5"/>
    <property type="match status" value="2"/>
</dbReference>
<evidence type="ECO:0000256" key="10">
    <source>
        <dbReference type="ARBA" id="ARBA00056975"/>
    </source>
</evidence>
<evidence type="ECO:0000256" key="8">
    <source>
        <dbReference type="ARBA" id="ARBA00023180"/>
    </source>
</evidence>
<dbReference type="eggNOG" id="KOG4223">
    <property type="taxonomic scope" value="Eukaryota"/>
</dbReference>
<dbReference type="InterPro" id="IPR011992">
    <property type="entry name" value="EF-hand-dom_pair"/>
</dbReference>
<comment type="similarity">
    <text evidence="2">Belongs to the CREC family.</text>
</comment>
<feature type="region of interest" description="Disordered" evidence="13">
    <location>
        <begin position="1"/>
        <end position="72"/>
    </location>
</feature>
<dbReference type="InterPro" id="IPR027241">
    <property type="entry name" value="Rcn1"/>
</dbReference>
<evidence type="ECO:0000256" key="6">
    <source>
        <dbReference type="ARBA" id="ARBA00022824"/>
    </source>
</evidence>
<evidence type="ECO:0000256" key="1">
    <source>
        <dbReference type="ARBA" id="ARBA00004319"/>
    </source>
</evidence>
<feature type="compositionally biased region" description="Basic and acidic residues" evidence="13">
    <location>
        <begin position="27"/>
        <end position="45"/>
    </location>
</feature>
<gene>
    <name evidence="15" type="ORF">TREES_T100020211</name>
</gene>